<evidence type="ECO:0000313" key="5">
    <source>
        <dbReference type="EMBL" id="QUI22392.1"/>
    </source>
</evidence>
<accession>A0A8J8SGI5</accession>
<keyword evidence="2" id="KW-0963">Cytoplasm</keyword>
<dbReference type="InterPro" id="IPR050399">
    <property type="entry name" value="HPr"/>
</dbReference>
<evidence type="ECO:0000256" key="3">
    <source>
        <dbReference type="ARBA" id="ARBA00022683"/>
    </source>
</evidence>
<dbReference type="NCBIfam" id="TIGR01003">
    <property type="entry name" value="PTS_HPr_family"/>
    <property type="match status" value="1"/>
</dbReference>
<dbReference type="Gene3D" id="3.30.1340.10">
    <property type="entry name" value="HPr-like"/>
    <property type="match status" value="1"/>
</dbReference>
<dbReference type="RefSeq" id="WP_212697876.1">
    <property type="nucleotide sequence ID" value="NZ_CP058649.1"/>
</dbReference>
<dbReference type="EMBL" id="CP058649">
    <property type="protein sequence ID" value="QUI22392.1"/>
    <property type="molecule type" value="Genomic_DNA"/>
</dbReference>
<evidence type="ECO:0000256" key="1">
    <source>
        <dbReference type="ARBA" id="ARBA00004496"/>
    </source>
</evidence>
<sequence>MKIAKVTVKAETGLHARPVIVFVNKAKEFDCDVAVEKDGKSADAKKFLSVLSLGVVMNDEITLKTEGEDEEKAITQLKRLVEDNFHV</sequence>
<name>A0A8J8SGI5_9FIRM</name>
<evidence type="ECO:0000313" key="6">
    <source>
        <dbReference type="Proteomes" id="UP000683246"/>
    </source>
</evidence>
<protein>
    <submittedName>
        <fullName evidence="5">HPr family phosphocarrier protein</fullName>
    </submittedName>
</protein>
<reference evidence="5" key="1">
    <citation type="submission" date="2020-07" db="EMBL/GenBank/DDBJ databases">
        <title>Vallitalea pronyensis genome.</title>
        <authorList>
            <person name="Postec A."/>
        </authorList>
    </citation>
    <scope>NUCLEOTIDE SEQUENCE</scope>
    <source>
        <strain evidence="5">FatNI3</strain>
    </source>
</reference>
<dbReference type="PANTHER" id="PTHR33705:SF2">
    <property type="entry name" value="PHOSPHOCARRIER PROTEIN NPR"/>
    <property type="match status" value="1"/>
</dbReference>
<evidence type="ECO:0000259" key="4">
    <source>
        <dbReference type="PROSITE" id="PS51350"/>
    </source>
</evidence>
<dbReference type="KEGG" id="vpy:HZI73_08795"/>
<organism evidence="5 6">
    <name type="scientific">Vallitalea pronyensis</name>
    <dbReference type="NCBI Taxonomy" id="1348613"/>
    <lineage>
        <taxon>Bacteria</taxon>
        <taxon>Bacillati</taxon>
        <taxon>Bacillota</taxon>
        <taxon>Clostridia</taxon>
        <taxon>Lachnospirales</taxon>
        <taxon>Vallitaleaceae</taxon>
        <taxon>Vallitalea</taxon>
    </lineage>
</organism>
<dbReference type="SUPFAM" id="SSF55594">
    <property type="entry name" value="HPr-like"/>
    <property type="match status" value="1"/>
</dbReference>
<dbReference type="InterPro" id="IPR035895">
    <property type="entry name" value="HPr-like_sf"/>
</dbReference>
<dbReference type="Proteomes" id="UP000683246">
    <property type="component" value="Chromosome"/>
</dbReference>
<dbReference type="CDD" id="cd00367">
    <property type="entry name" value="PTS-HPr_like"/>
    <property type="match status" value="1"/>
</dbReference>
<keyword evidence="3" id="KW-0598">Phosphotransferase system</keyword>
<dbReference type="AlphaFoldDB" id="A0A8J8SGI5"/>
<proteinExistence type="predicted"/>
<dbReference type="GO" id="GO:0009401">
    <property type="term" value="P:phosphoenolpyruvate-dependent sugar phosphotransferase system"/>
    <property type="evidence" value="ECO:0007669"/>
    <property type="project" value="UniProtKB-KW"/>
</dbReference>
<keyword evidence="6" id="KW-1185">Reference proteome</keyword>
<evidence type="ECO:0000256" key="2">
    <source>
        <dbReference type="ARBA" id="ARBA00022490"/>
    </source>
</evidence>
<dbReference type="PROSITE" id="PS51350">
    <property type="entry name" value="PTS_HPR_DOM"/>
    <property type="match status" value="1"/>
</dbReference>
<comment type="subcellular location">
    <subcellularLocation>
        <location evidence="1">Cytoplasm</location>
    </subcellularLocation>
</comment>
<dbReference type="InterPro" id="IPR000032">
    <property type="entry name" value="HPr-like"/>
</dbReference>
<dbReference type="PRINTS" id="PR00107">
    <property type="entry name" value="PHOSPHOCPHPR"/>
</dbReference>
<dbReference type="Pfam" id="PF00381">
    <property type="entry name" value="PTS-HPr"/>
    <property type="match status" value="1"/>
</dbReference>
<dbReference type="GO" id="GO:0005737">
    <property type="term" value="C:cytoplasm"/>
    <property type="evidence" value="ECO:0007669"/>
    <property type="project" value="UniProtKB-SubCell"/>
</dbReference>
<gene>
    <name evidence="5" type="ORF">HZI73_08795</name>
</gene>
<feature type="domain" description="HPr" evidence="4">
    <location>
        <begin position="1"/>
        <end position="87"/>
    </location>
</feature>
<dbReference type="PANTHER" id="PTHR33705">
    <property type="entry name" value="PHOSPHOCARRIER PROTEIN HPR"/>
    <property type="match status" value="1"/>
</dbReference>